<reference evidence="2 3" key="2">
    <citation type="submission" date="2018-11" db="EMBL/GenBank/DDBJ databases">
        <authorList>
            <consortium name="Pathogen Informatics"/>
        </authorList>
    </citation>
    <scope>NUCLEOTIDE SEQUENCE [LARGE SCALE GENOMIC DNA]</scope>
</reference>
<dbReference type="WBParaSite" id="OFLC_0000700201-mRNA-1">
    <property type="protein sequence ID" value="OFLC_0000700201-mRNA-1"/>
    <property type="gene ID" value="OFLC_0000700201"/>
</dbReference>
<evidence type="ECO:0000313" key="4">
    <source>
        <dbReference type="WBParaSite" id="OFLC_0000700201-mRNA-1"/>
    </source>
</evidence>
<dbReference type="STRING" id="387005.A0A183HHP1"/>
<accession>A0A183HHP1</accession>
<dbReference type="EMBL" id="UZAJ01007024">
    <property type="protein sequence ID" value="VDO48817.1"/>
    <property type="molecule type" value="Genomic_DNA"/>
</dbReference>
<keyword evidence="3" id="KW-1185">Reference proteome</keyword>
<evidence type="ECO:0000313" key="3">
    <source>
        <dbReference type="Proteomes" id="UP000267606"/>
    </source>
</evidence>
<evidence type="ECO:0000256" key="1">
    <source>
        <dbReference type="SAM" id="MobiDB-lite"/>
    </source>
</evidence>
<dbReference type="AlphaFoldDB" id="A0A183HHP1"/>
<name>A0A183HHP1_9BILA</name>
<sequence length="302" mass="33621">MEYILVDITRCTKEDMDLLKRVLHLVGEARLLFKAQNLAQGIVINTSAGNFFGNMDENDFLTLMRDIGLSVRRISGAVPNLASRLIDSSVPSANSIDTPSRPPQVFLHNQPHLYISSRRPLSTVPSQEIVKPSDVQQRRSTTHYQPSQPSAMQHRPITVNIVRVVPPRYCLSPLDSSSSMHVSHRCNSVITQRMTTPQNTKNIVCESLAKKESVLTHTGIQTRTIKQPLNTSNLPLSAKSNEPSTSRCGMLSESKMLNQSCKRIVHVIDDDDDEGGPVGLNFIADKRFFHFALILLQKLGKG</sequence>
<feature type="compositionally biased region" description="Polar residues" evidence="1">
    <location>
        <begin position="134"/>
        <end position="151"/>
    </location>
</feature>
<proteinExistence type="predicted"/>
<organism evidence="4">
    <name type="scientific">Onchocerca flexuosa</name>
    <dbReference type="NCBI Taxonomy" id="387005"/>
    <lineage>
        <taxon>Eukaryota</taxon>
        <taxon>Metazoa</taxon>
        <taxon>Ecdysozoa</taxon>
        <taxon>Nematoda</taxon>
        <taxon>Chromadorea</taxon>
        <taxon>Rhabditida</taxon>
        <taxon>Spirurina</taxon>
        <taxon>Spiruromorpha</taxon>
        <taxon>Filarioidea</taxon>
        <taxon>Onchocercidae</taxon>
        <taxon>Onchocerca</taxon>
    </lineage>
</organism>
<evidence type="ECO:0000313" key="2">
    <source>
        <dbReference type="EMBL" id="VDO48817.1"/>
    </source>
</evidence>
<protein>
    <submittedName>
        <fullName evidence="4">STAS domain-containing protein</fullName>
    </submittedName>
</protein>
<reference evidence="4" key="1">
    <citation type="submission" date="2016-06" db="UniProtKB">
        <authorList>
            <consortium name="WormBaseParasite"/>
        </authorList>
    </citation>
    <scope>IDENTIFICATION</scope>
</reference>
<gene>
    <name evidence="2" type="ORF">OFLC_LOCUS7000</name>
</gene>
<feature type="region of interest" description="Disordered" evidence="1">
    <location>
        <begin position="133"/>
        <end position="153"/>
    </location>
</feature>
<dbReference type="Proteomes" id="UP000267606">
    <property type="component" value="Unassembled WGS sequence"/>
</dbReference>